<dbReference type="Gene3D" id="2.130.10.30">
    <property type="entry name" value="Regulator of chromosome condensation 1/beta-lactamase-inhibitor protein II"/>
    <property type="match status" value="2"/>
</dbReference>
<keyword evidence="9 13" id="KW-0863">Zinc-finger</keyword>
<evidence type="ECO:0000256" key="9">
    <source>
        <dbReference type="ARBA" id="ARBA00022771"/>
    </source>
</evidence>
<dbReference type="CDD" id="cd19799">
    <property type="entry name" value="Bbox2_MYCBP2"/>
    <property type="match status" value="1"/>
</dbReference>
<reference evidence="18 19" key="1">
    <citation type="journal article" date="2018" name="Nat. Ecol. Evol.">
        <title>Genomic signatures of mitonuclear coevolution across populations of Tigriopus californicus.</title>
        <authorList>
            <person name="Barreto F.S."/>
            <person name="Watson E.T."/>
            <person name="Lima T.G."/>
            <person name="Willett C.S."/>
            <person name="Edmands S."/>
            <person name="Li W."/>
            <person name="Burton R.S."/>
        </authorList>
    </citation>
    <scope>NUCLEOTIDE SEQUENCE [LARGE SCALE GENOMIC DNA]</scope>
    <source>
        <strain evidence="18 19">San Diego</strain>
    </source>
</reference>
<feature type="repeat" description="RCC1" evidence="14">
    <location>
        <begin position="363"/>
        <end position="418"/>
    </location>
</feature>
<feature type="non-terminal residue" evidence="18">
    <location>
        <position position="4911"/>
    </location>
</feature>
<dbReference type="GO" id="GO:0016567">
    <property type="term" value="P:protein ubiquitination"/>
    <property type="evidence" value="ECO:0007669"/>
    <property type="project" value="UniProtKB-UniPathway"/>
</dbReference>
<dbReference type="PANTHER" id="PTHR45943:SF1">
    <property type="entry name" value="E3 UBIQUITIN-PROTEIN LIGASE MYCBP2"/>
    <property type="match status" value="1"/>
</dbReference>
<dbReference type="SMART" id="SM01337">
    <property type="entry name" value="APC10"/>
    <property type="match status" value="1"/>
</dbReference>
<dbReference type="GO" id="GO:0030424">
    <property type="term" value="C:axon"/>
    <property type="evidence" value="ECO:0007669"/>
    <property type="project" value="UniProtKB-SubCell"/>
</dbReference>
<keyword evidence="19" id="KW-1185">Reference proteome</keyword>
<feature type="repeat" description="RCC1" evidence="14">
    <location>
        <begin position="776"/>
        <end position="825"/>
    </location>
</feature>
<dbReference type="SUPFAM" id="SSF50985">
    <property type="entry name" value="RCC1/BLIP-II"/>
    <property type="match status" value="1"/>
</dbReference>
<evidence type="ECO:0000256" key="3">
    <source>
        <dbReference type="ARBA" id="ARBA00004906"/>
    </source>
</evidence>
<feature type="compositionally biased region" description="Basic and acidic residues" evidence="15">
    <location>
        <begin position="3504"/>
        <end position="3521"/>
    </location>
</feature>
<dbReference type="Pfam" id="PF00415">
    <property type="entry name" value="RCC1"/>
    <property type="match status" value="1"/>
</dbReference>
<keyword evidence="8" id="KW-0677">Repeat</keyword>
<feature type="region of interest" description="Disordered" evidence="15">
    <location>
        <begin position="4085"/>
        <end position="4146"/>
    </location>
</feature>
<feature type="region of interest" description="Disordered" evidence="15">
    <location>
        <begin position="718"/>
        <end position="741"/>
    </location>
</feature>
<dbReference type="GO" id="GO:0008270">
    <property type="term" value="F:zinc ion binding"/>
    <property type="evidence" value="ECO:0007669"/>
    <property type="project" value="UniProtKB-KW"/>
</dbReference>
<feature type="compositionally biased region" description="Low complexity" evidence="15">
    <location>
        <begin position="3020"/>
        <end position="3034"/>
    </location>
</feature>
<name>A0A553P5S3_TIGCA</name>
<evidence type="ECO:0000256" key="14">
    <source>
        <dbReference type="PROSITE-ProRule" id="PRU00235"/>
    </source>
</evidence>
<feature type="compositionally biased region" description="Polar residues" evidence="15">
    <location>
        <begin position="2771"/>
        <end position="2823"/>
    </location>
</feature>
<evidence type="ECO:0000256" key="15">
    <source>
        <dbReference type="SAM" id="MobiDB-lite"/>
    </source>
</evidence>
<evidence type="ECO:0000259" key="17">
    <source>
        <dbReference type="PROSITE" id="PS51284"/>
    </source>
</evidence>
<comment type="similarity">
    <text evidence="4">Belongs to the RING-Cys relay (RCR) family.</text>
</comment>
<evidence type="ECO:0000256" key="8">
    <source>
        <dbReference type="ARBA" id="ARBA00022737"/>
    </source>
</evidence>
<dbReference type="PROSITE" id="PS50089">
    <property type="entry name" value="ZF_RING_2"/>
    <property type="match status" value="1"/>
</dbReference>
<feature type="compositionally biased region" description="Basic and acidic residues" evidence="15">
    <location>
        <begin position="2623"/>
        <end position="2633"/>
    </location>
</feature>
<gene>
    <name evidence="18" type="ORF">TCAL_10156</name>
</gene>
<comment type="pathway">
    <text evidence="3">Protein modification; protein ubiquitination.</text>
</comment>
<feature type="domain" description="RING-type" evidence="16">
    <location>
        <begin position="4664"/>
        <end position="4715"/>
    </location>
</feature>
<dbReference type="InterPro" id="IPR000408">
    <property type="entry name" value="Reg_chr_condens"/>
</dbReference>
<dbReference type="SMART" id="SM00184">
    <property type="entry name" value="RING"/>
    <property type="match status" value="1"/>
</dbReference>
<feature type="region of interest" description="Disordered" evidence="15">
    <location>
        <begin position="2586"/>
        <end position="2699"/>
    </location>
</feature>
<feature type="compositionally biased region" description="Low complexity" evidence="15">
    <location>
        <begin position="2746"/>
        <end position="2769"/>
    </location>
</feature>
<dbReference type="Gene3D" id="2.60.120.820">
    <property type="entry name" value="PHR domain"/>
    <property type="match status" value="2"/>
</dbReference>
<keyword evidence="10" id="KW-0833">Ubl conjugation pathway</keyword>
<feature type="region of interest" description="Disordered" evidence="15">
    <location>
        <begin position="3014"/>
        <end position="3034"/>
    </location>
</feature>
<feature type="region of interest" description="Disordered" evidence="15">
    <location>
        <begin position="2725"/>
        <end position="2867"/>
    </location>
</feature>
<evidence type="ECO:0000256" key="10">
    <source>
        <dbReference type="ARBA" id="ARBA00022786"/>
    </source>
</evidence>
<protein>
    <recommendedName>
        <fullName evidence="5">RCR-type E3 ubiquitin transferase</fullName>
        <ecNumber evidence="5">2.3.2.33</ecNumber>
    </recommendedName>
</protein>
<dbReference type="STRING" id="6832.A0A553P5S3"/>
<evidence type="ECO:0000256" key="7">
    <source>
        <dbReference type="ARBA" id="ARBA00022723"/>
    </source>
</evidence>
<dbReference type="InterPro" id="IPR001841">
    <property type="entry name" value="Znf_RING"/>
</dbReference>
<evidence type="ECO:0000256" key="1">
    <source>
        <dbReference type="ARBA" id="ARBA00000333"/>
    </source>
</evidence>
<dbReference type="InterPro" id="IPR008979">
    <property type="entry name" value="Galactose-bd-like_sf"/>
</dbReference>
<feature type="region of interest" description="Disordered" evidence="15">
    <location>
        <begin position="1"/>
        <end position="20"/>
    </location>
</feature>
<dbReference type="SUPFAM" id="SSF57850">
    <property type="entry name" value="RING/U-box"/>
    <property type="match status" value="1"/>
</dbReference>
<comment type="subcellular location">
    <subcellularLocation>
        <location evidence="2">Cell projection</location>
        <location evidence="2">Axon</location>
    </subcellularLocation>
</comment>
<evidence type="ECO:0000313" key="19">
    <source>
        <dbReference type="Proteomes" id="UP000318571"/>
    </source>
</evidence>
<dbReference type="PANTHER" id="PTHR45943">
    <property type="entry name" value="E3 UBIQUITIN-PROTEIN LIGASE MYCBP2"/>
    <property type="match status" value="1"/>
</dbReference>
<dbReference type="InterPro" id="IPR013083">
    <property type="entry name" value="Znf_RING/FYVE/PHD"/>
</dbReference>
<feature type="region of interest" description="Disordered" evidence="15">
    <location>
        <begin position="3411"/>
        <end position="3432"/>
    </location>
</feature>
<feature type="compositionally biased region" description="Basic and acidic residues" evidence="15">
    <location>
        <begin position="3411"/>
        <end position="3421"/>
    </location>
</feature>
<sequence length="4911" mass="534757">MFSTLMELAGSPSETDEPHPVGSDVRALACACLLSFVVALGDTGKLLQATAATLMSPKGFEKIVMPGILVSLQRSVLSVMLGQKRHPNFLTGGVLKSSVLDSFPVHFGGRLPSFVYGMASDGSFLYLHTCQGLFKVGSGYGGTVKGRVYLYQSDFEARPGWLLHAQGHLYFKVKSHEPEEDGSQVEMDDDFKYELYRIDCETLLIIDVITVKDASFEASPHVLFSDGTHLGVVSLTSNDNFVIKFLNVGTNPMTCVQETPLKLARKCVSVYGASAFDESSKEHQLEFGSPSDEVMDIQSGKEFSLLFSSQGKVYYTGKSSAMGHKQNGPPGQWQELTISRTPQITQIAIGHDGQHALILTEDGNVYFTGTARRGEDGDQTKNRRQPKSFKPKRIERLDGIRMVQVACNNGTSAMISREGELFVFGKDSSHADYSTGLVGDLKNVVVTQVAIGKAHLVVLSKSGEVYTFGMNNKGQCGRDFPSSSKDGITAAAAANNAFNNATAAGGAAAAGGASNGATAVISTDLDDPASDPDLETDQRAGDLFSICPADQHKWKHDQCMVCVVCGECTGYGSSCVSSGRPDRNAGMLCGCGSGDSGCAECGICRTCSGEELALGGVLAPQLNEIAEARMAPRAAEGLVDDFLRVRELSQFLEMNYMQGGEFKDMNVQPIHHNDLRRLKLFRRQSQKMLSGGRRSRRYAERDKKDGQARLDDMMALKVNESRNKEQNPNSAGTSDVEKEAGKLASLPPAKVSLPSRVKIVQISCGLHHTLLLSSNGDVFAFGSNTHGQLGVGDFIPRGKPTKLILPTKIAQVTAGGYHSVLLSTSGEVLTFGLHQKGQLGRSGPVVGEVQALSSEGMAAQELWFAHPEFVPNIGSKFGRTATWVGASDYQTFIKIDESLINAKSLLGSTVLADERCLLLVPNHSDQMTTFNSLSINKSDGFCRSFEGPEQESFKNRCSSLDPQYHTLWAYDHDSFMIKSYLPAMSDYSARMAGEEPTKTATIISPELALPMNSEGFVSRNHASLNILSCLDVLNQFPDVNLSALDDETQKPSSLKSLGKDDFLSVNRFDSHGGGWGYSGHSIEAIRFMADTDILIGGYGLFGGRGEYIGKIKLFDIGMEGGELETDGELIGETEEITYECGSRQKYPILFDEPIPIQAGRWYIAWARVSGPSSDCGSLGQSQITTEEQIQFTFKSSRKSNNGTDVNAGQVPQLIYKVMSNESQSLNQRMENLDPICVLSQKFARSVTPECFQSLLNLIQWSWNAFKSEMCELLEADEDASQAIILDLERLVFICRACLRLIVTFTHEVYPVRILPNGPRPVPESQKLAESVYETKNILQSILRDNLPGLEKVSQILLSSSSQLKSCQKMTNIVLSDAHRTFVACFHSFFPTGYLKWACLCNLLASIEGSSSSHQGLAHDRLLAAVLDALCSPMVKLRNTFPITYSPETETRCKNLSPTENLSVTASMIQAGDSQSHRFPILNELMNYQSHLDGVKFASWSFREVLDRLLAIVSLPVKQALRGEPIGFSRQLEEKSGQVISAVIAELANQTISSEDDIQNLGGKILSATPNRFIRTSNTRMWNTGNGSPDAICFSVDKPGIFIMGCCVFGGTGSYTYELELLYDQTANEKEANRQSQSQRWHSLEISQGIYSSDECATETDLIEIKFERAVPIKPNTKYALRLRNHGGRTNNGDGGVSSVKGPDGTTFVFSSCSLSFNGTNPTRGQLPQILYFSSPQENDVQSSTKSMAELYSRRTALSMISTIVKTITNLLVTARDSIDEKGLDILNSAPVINKLMPHVFASVTNLVRSDPPCAVQVLSYIQDMLPSVSALNNLVALNSDSEDSATVDGVHSRKLDLSHPRYAWVESEHPYKTATVSNNRVVFPKSVQWMSVEFDPQCATSQPEDTLQIYIQNPNSSLGTSSSGSGGMKPKLQGSFNKTPILASPTNANESQSLIVQQKYIPVLKKFSGMSGWPCQAVILPGNEIMFSLETASDYVKDEKKINQFGYKCLVVGYEALNQRENGLHNLEWELAYLGGLCAASLMQKNIPLNVSEDAADEDMEVIEEAAVDAFEMHPVILSKGFALTHPPSVHQALDGVIPFNCNSHERVFLKNLVHCTQGTSGARLARWLQPESYVDVDQCKVLINPNELKCSWPTIITIVTQDQYGEVVHVPNMKVEVKAVPIDEMNQSGSKVRKLTAPDSMTFGGHRLPNLEHKYEVTVKDKMFYHAITIQKCYDNYSFEELRFASPKLQRQSENMLVRAHNNGTYSANWAPGNVGIYRIYVIVDGSEMSEHFKADVQEPPKGIIPPPKGMGPKNPSEIDDKIYRLRKFVAKPSAGLRIRVHPTLQSEQIGIVPVDGTVSIVDELHNSDGIWVRLSTDCLAEMAPHHVEGWCLQYNQHLEKTLMIPVADVKPKDLAAQNPPPNVFTPQFVEPEMFSPGFTPNEALMGRFDRKREVTRGPGNYTVMKCGPSGHNIRTHPSLSASPMGRLNLGSVVNVVEVKSNDHGELWVRLDSASADRHSFVADGGEAWALAVSSTDVQYLESEAEIEETRLRHAYGMYGIPVSQLQPIPQTMVQQLMIPSVKARPQKSLGTGVVSRRKSEGTSGPSRNAPAQLELLGSSGDNRHYETRSLERPTPSPRPSLTSPGRRQSSPSSPRRTPSPVGGDSRKPSFFQKFFRNETGRRGASASPPIARKPVFHHVNKDIPPELQGVSVKELVKVIGESRANGNGVTPPTTPKTKRKAHSRSSSPQVIGSSVSSRSSSPIAIRSNVAHSKSPLSRSPQSLDTNSLALGRQDSSQSDTSALVSSLTRDISQSPNTSSHDSPLLSLKSEHGPQPRPVAPHTDLQSGTSVDLSEGSEGALSMASGPIGNNSLMTTSVSGAQASALFMSTTSLETSGSSIRADLDLPQHLHKSGARSSSPPPVSPRVKKRTSGKSSSSSGASFSSRAPPTVRYQPSLVASDTFVLPKGPVKEAMSPSVAESIRAVFAAFVWHEGIVHDTMAVASYLKFHPSLKKNQPDSTPSSSPSTATLGATTMISRNESGETEDKKVNKQRHSVEVLSTSYLKAKSQGVDQSAMNANTNRNITILQQQRIPEESYSPVTSRGGTESHLPPTLSLLVVIWEDIRSYCKHAIFQQVILASPLHGLPSMSSTIRSGLKNDRHAKDRKSSSSSSNAPMGVSSPNVSGKRIKRKHPVTYHMRTSHPGCGNPAGGKGYNSGGNYCGGWAGNCGDGGVGGSSWYLICEKCREETMSKANLKPSMSELDPPLALSRARLSRAKSAKTGFSSLSSKLASPSGQLQSHVIMNNNAMFLLDLANASNSNLRPKNELLATNLSGVPPASQSSVVVGGARSKIPAHTVQPHIELSHFDPNPFPLVPFQCFNALGVQDKQFKSLNDELLDHETMIKSSEEHEILQHEAKKDPVASTSSAPHQRLSTLKDSLTEVDVVDQISPPAQFQTKLIEEPQGSSRSPSPSKRPFHRSVSMGGNQRYLQSASSTSQRTNVPLREKEENSWPENEIHKTSEQASPPNRKRNSTCCDTTNLASGMSETSNNSDFLSHPSQALLRLFAAPSSAVGSNSSTVGAKAAGSAVLGTTTPTTVVDVLQRPVMSFVLQWNDLESLQIAMTLALRKAACRTYAMQALNWLLRSVSQPSCLHDLLWCFSSALESPNELTNPNGPLDKSGAGVLNGASSLGPAAVPEDKSKVKKNKRNALLPSVKAADISPSKVNKAAPVFATKPKDLFSLSGLCEHPTSDIYIAGEAIQPLPETFHSVLKTVSDLMMVLPPGSPLQQIAIRCWGIKFKPSDHQFLHQSHIFPTISRMLSRPRDIPHHRDEVPSTSCAATSKNVPDLLSAYSGPSSSKLVEGHKTPLASLTFALDRCFVERVTDISSQIEMKVSSRQAMIGSLNDNSTETFWESGDEDRNKSKWITMSLPASPPGEMDPDDVLLDGLHFRNVSIHIDNGRDLANKVTSLTFKAGKALHDLQTIKQCEVESRFAGWISCFMDNSDFSVVKIELKGPDNTLRVRQVRALGSEPRDRVAALVDQTPEMSLIQKNNCEVETLRIFRLITSQVFGRLLDESVPARGTGLLPSSHHQFEDVSRKNETLSTPTVPSDFVHHQRGETKSTSDTIGSSPSAGPGSGAMGASGSLITTTSGAPTMGLMFTRSKLTHLQKQVCSHILLAIKKETAKFRAHWERSLCSGGKTTPLGEDHSTLKDTYCFEMLSMVLSLSCSGLGRGHLAQQDGLIQDVVSLLHIGSARIQKIVISLLTRLLPCITPQSFARVLGIPNLPPKDFGSLLSATRVPSSSPAEASSSLISPSEQSPPPVVNLSKPGIIDVFLSCIAKALTLQVKTKGKEGGGLGTKSLTTVSLASCIHPRGENIGDRWWLRGSISKKLAEEIILLVKNMSQGLLGNEWTAITKSAVAENILNLTRLEERHRDPSECLKYPVLWLALASLCVLDKDHVDGLSSGEYSAVGDNSPRPTCQNHDDGETLSIINCDHCGNLCGDCDRFLHLHRRTKAHQRQVFKEEEDAIKVDLHEGCGRAKLFWIMSLADSLTLKAMVEFREGSRGNCGTSGALGVVGLGTSRGGPMSNFATCRFCGRVSSSDSPVIDSLCTDRECIEFSRLACQKTLSCGHFCGGIADESNCLPCLHGCSGEKLRQDADDMCMICFTEALSPVPSILLECGHVFHYHCCVTVLEKRWIGPRITFGFRNCPICKSKIENESLRKFLDPIDHLYDDVRKKSLMRLEYDGLTKCEAIAKHHNNDPANYAIERYAYYVCFKCQKAYYGGEAQCDADAGQGDDYNPEELVCGGCSDVSQAQMCPKHGTDYLEYKCRYCCSVAVFFCFGTTHFCNACHDDFSRVANIPKTSLPQCPVGPKSTKLSLDECPLHVKHPPTGEEFALGCGLCRNAHTF</sequence>
<evidence type="ECO:0000256" key="2">
    <source>
        <dbReference type="ARBA" id="ARBA00004489"/>
    </source>
</evidence>
<feature type="domain" description="DOC" evidence="17">
    <location>
        <begin position="3862"/>
        <end position="4054"/>
    </location>
</feature>
<feature type="region of interest" description="Disordered" evidence="15">
    <location>
        <begin position="3454"/>
        <end position="3536"/>
    </location>
</feature>
<dbReference type="PROSITE" id="PS50012">
    <property type="entry name" value="RCC1_3"/>
    <property type="match status" value="2"/>
</dbReference>
<dbReference type="Pfam" id="PF08005">
    <property type="entry name" value="PHR"/>
    <property type="match status" value="2"/>
</dbReference>
<feature type="region of interest" description="Disordered" evidence="15">
    <location>
        <begin position="2911"/>
        <end position="2951"/>
    </location>
</feature>
<dbReference type="Gene3D" id="3.30.40.10">
    <property type="entry name" value="Zinc/RING finger domain, C3HC4 (zinc finger)"/>
    <property type="match status" value="1"/>
</dbReference>
<accession>A0A553P5S3</accession>
<comment type="catalytic activity">
    <reaction evidence="1">
        <text>[E2 ubiquitin-conjugating enzyme]-S-ubiquitinyl-L-cysteine + [acceptor protein]-L-threonine = [E2 ubiquitin-conjugating enzyme]-L-cysteine + [acceptor protein]-3-O-ubiquitinyl-L-threonine.</text>
        <dbReference type="EC" id="2.3.2.33"/>
    </reaction>
</comment>
<dbReference type="SUPFAM" id="SSF49785">
    <property type="entry name" value="Galactose-binding domain-like"/>
    <property type="match status" value="1"/>
</dbReference>
<evidence type="ECO:0000256" key="6">
    <source>
        <dbReference type="ARBA" id="ARBA00022679"/>
    </source>
</evidence>
<dbReference type="FunFam" id="3.30.40.10:FF:000078">
    <property type="entry name" value="E3 ubiquitin-protein ligase MYCBP2 isoform X1"/>
    <property type="match status" value="1"/>
</dbReference>
<feature type="region of interest" description="Disordered" evidence="15">
    <location>
        <begin position="686"/>
        <end position="706"/>
    </location>
</feature>
<evidence type="ECO:0000313" key="18">
    <source>
        <dbReference type="EMBL" id="TRY73039.1"/>
    </source>
</evidence>
<dbReference type="GO" id="GO:0061630">
    <property type="term" value="F:ubiquitin protein ligase activity"/>
    <property type="evidence" value="ECO:0007669"/>
    <property type="project" value="UniProtKB-EC"/>
</dbReference>
<dbReference type="Pfam" id="PF13540">
    <property type="entry name" value="RCC1_2"/>
    <property type="match status" value="1"/>
</dbReference>
<feature type="compositionally biased region" description="Low complexity" evidence="15">
    <location>
        <begin position="2934"/>
        <end position="2946"/>
    </location>
</feature>
<organism evidence="18 19">
    <name type="scientific">Tigriopus californicus</name>
    <name type="common">Marine copepod</name>
    <dbReference type="NCBI Taxonomy" id="6832"/>
    <lineage>
        <taxon>Eukaryota</taxon>
        <taxon>Metazoa</taxon>
        <taxon>Ecdysozoa</taxon>
        <taxon>Arthropoda</taxon>
        <taxon>Crustacea</taxon>
        <taxon>Multicrustacea</taxon>
        <taxon>Hexanauplia</taxon>
        <taxon>Copepoda</taxon>
        <taxon>Harpacticoida</taxon>
        <taxon>Harpacticidae</taxon>
        <taxon>Tigriopus</taxon>
    </lineage>
</organism>
<evidence type="ECO:0000259" key="16">
    <source>
        <dbReference type="PROSITE" id="PS50089"/>
    </source>
</evidence>
<feature type="compositionally biased region" description="Polar residues" evidence="15">
    <location>
        <begin position="3483"/>
        <end position="3501"/>
    </location>
</feature>
<dbReference type="CDD" id="cd16463">
    <property type="entry name" value="RING-H2_PHR"/>
    <property type="match status" value="1"/>
</dbReference>
<evidence type="ECO:0000256" key="13">
    <source>
        <dbReference type="PROSITE-ProRule" id="PRU00175"/>
    </source>
</evidence>
<dbReference type="GO" id="GO:0008582">
    <property type="term" value="P:regulation of synaptic assembly at neuromuscular junction"/>
    <property type="evidence" value="ECO:0007669"/>
    <property type="project" value="TreeGrafter"/>
</dbReference>
<evidence type="ECO:0000256" key="5">
    <source>
        <dbReference type="ARBA" id="ARBA00012249"/>
    </source>
</evidence>
<proteinExistence type="inferred from homology"/>
<dbReference type="InterPro" id="IPR009091">
    <property type="entry name" value="RCC1/BLIP-II"/>
</dbReference>
<dbReference type="GO" id="GO:0005634">
    <property type="term" value="C:nucleus"/>
    <property type="evidence" value="ECO:0007669"/>
    <property type="project" value="TreeGrafter"/>
</dbReference>
<dbReference type="PROSITE" id="PS00626">
    <property type="entry name" value="RCC1_2"/>
    <property type="match status" value="2"/>
</dbReference>
<feature type="compositionally biased region" description="Basic and acidic residues" evidence="15">
    <location>
        <begin position="697"/>
        <end position="706"/>
    </location>
</feature>
<feature type="compositionally biased region" description="Basic and acidic residues" evidence="15">
    <location>
        <begin position="4091"/>
        <end position="4101"/>
    </location>
</feature>
<dbReference type="EC" id="2.3.2.33" evidence="5"/>
<dbReference type="GO" id="GO:0099174">
    <property type="term" value="P:regulation of presynapse organization"/>
    <property type="evidence" value="ECO:0007669"/>
    <property type="project" value="UniProtKB-ARBA"/>
</dbReference>
<keyword evidence="6" id="KW-0808">Transferase</keyword>
<keyword evidence="12" id="KW-0966">Cell projection</keyword>
<dbReference type="GO" id="GO:0005886">
    <property type="term" value="C:plasma membrane"/>
    <property type="evidence" value="ECO:0007669"/>
    <property type="project" value="TreeGrafter"/>
</dbReference>
<keyword evidence="11" id="KW-0862">Zinc</keyword>
<comment type="caution">
    <text evidence="18">The sequence shown here is derived from an EMBL/GenBank/DDBJ whole genome shotgun (WGS) entry which is preliminary data.</text>
</comment>
<dbReference type="Proteomes" id="UP000318571">
    <property type="component" value="Chromosome 3"/>
</dbReference>
<dbReference type="OMA" id="MAHPGCG"/>
<feature type="compositionally biased region" description="Polar residues" evidence="15">
    <location>
        <begin position="3423"/>
        <end position="3432"/>
    </location>
</feature>
<evidence type="ECO:0000256" key="4">
    <source>
        <dbReference type="ARBA" id="ARBA00005415"/>
    </source>
</evidence>
<keyword evidence="7" id="KW-0479">Metal-binding</keyword>
<dbReference type="InterPro" id="IPR038648">
    <property type="entry name" value="PHR_sf"/>
</dbReference>
<dbReference type="PROSITE" id="PS51284">
    <property type="entry name" value="DOC"/>
    <property type="match status" value="1"/>
</dbReference>
<dbReference type="InterPro" id="IPR004939">
    <property type="entry name" value="APC_su10/DOC_dom"/>
</dbReference>
<feature type="compositionally biased region" description="Basic and acidic residues" evidence="15">
    <location>
        <begin position="4112"/>
        <end position="4122"/>
    </location>
</feature>
<dbReference type="PRINTS" id="PR00633">
    <property type="entry name" value="RCCNDNSATION"/>
</dbReference>
<dbReference type="EMBL" id="VCGU01000007">
    <property type="protein sequence ID" value="TRY73039.1"/>
    <property type="molecule type" value="Genomic_DNA"/>
</dbReference>
<feature type="region of interest" description="Disordered" evidence="15">
    <location>
        <begin position="3151"/>
        <end position="3190"/>
    </location>
</feature>
<evidence type="ECO:0000256" key="11">
    <source>
        <dbReference type="ARBA" id="ARBA00022833"/>
    </source>
</evidence>
<dbReference type="UniPathway" id="UPA00143"/>
<evidence type="ECO:0000256" key="12">
    <source>
        <dbReference type="ARBA" id="ARBA00023273"/>
    </source>
</evidence>
<dbReference type="GO" id="GO:0007411">
    <property type="term" value="P:axon guidance"/>
    <property type="evidence" value="ECO:0007669"/>
    <property type="project" value="TreeGrafter"/>
</dbReference>
<dbReference type="InterPro" id="IPR012983">
    <property type="entry name" value="PHR"/>
</dbReference>
<feature type="compositionally biased region" description="Low complexity" evidence="15">
    <location>
        <begin position="2641"/>
        <end position="2662"/>
    </location>
</feature>
<feature type="compositionally biased region" description="Basic and acidic residues" evidence="15">
    <location>
        <begin position="3157"/>
        <end position="3168"/>
    </location>
</feature>
<dbReference type="Gene3D" id="2.60.120.260">
    <property type="entry name" value="Galactose-binding domain-like"/>
    <property type="match status" value="1"/>
</dbReference>